<evidence type="ECO:0000313" key="5">
    <source>
        <dbReference type="EMBL" id="QNN54979.1"/>
    </source>
</evidence>
<dbReference type="GO" id="GO:0000271">
    <property type="term" value="P:polysaccharide biosynthetic process"/>
    <property type="evidence" value="ECO:0007669"/>
    <property type="project" value="TreeGrafter"/>
</dbReference>
<dbReference type="EMBL" id="CP060713">
    <property type="protein sequence ID" value="QNN54979.1"/>
    <property type="molecule type" value="Genomic_DNA"/>
</dbReference>
<feature type="region of interest" description="Disordered" evidence="4">
    <location>
        <begin position="161"/>
        <end position="180"/>
    </location>
</feature>
<dbReference type="PANTHER" id="PTHR21047">
    <property type="entry name" value="DTDP-6-DEOXY-D-GLUCOSE-3,5 EPIMERASE"/>
    <property type="match status" value="1"/>
</dbReference>
<gene>
    <name evidence="5" type="ORF">H9L09_10870</name>
</gene>
<feature type="active site" description="Proton donor" evidence="2">
    <location>
        <position position="128"/>
    </location>
</feature>
<reference evidence="5 6" key="1">
    <citation type="submission" date="2020-08" db="EMBL/GenBank/DDBJ databases">
        <title>Genome sequence of Nocardioides mesophilus KACC 16243T.</title>
        <authorList>
            <person name="Hyun D.-W."/>
            <person name="Bae J.-W."/>
        </authorList>
    </citation>
    <scope>NUCLEOTIDE SEQUENCE [LARGE SCALE GENOMIC DNA]</scope>
    <source>
        <strain evidence="5 6">KACC 16243</strain>
    </source>
</reference>
<dbReference type="Gene3D" id="2.60.120.10">
    <property type="entry name" value="Jelly Rolls"/>
    <property type="match status" value="1"/>
</dbReference>
<dbReference type="PANTHER" id="PTHR21047:SF2">
    <property type="entry name" value="THYMIDINE DIPHOSPHO-4-KETO-RHAMNOSE 3,5-EPIMERASE"/>
    <property type="match status" value="1"/>
</dbReference>
<feature type="active site" description="Proton acceptor" evidence="2">
    <location>
        <position position="63"/>
    </location>
</feature>
<dbReference type="Proteomes" id="UP000515947">
    <property type="component" value="Chromosome"/>
</dbReference>
<dbReference type="InterPro" id="IPR000888">
    <property type="entry name" value="RmlC-like"/>
</dbReference>
<dbReference type="InterPro" id="IPR011051">
    <property type="entry name" value="RmlC_Cupin_sf"/>
</dbReference>
<evidence type="ECO:0000256" key="1">
    <source>
        <dbReference type="ARBA" id="ARBA00010154"/>
    </source>
</evidence>
<comment type="similarity">
    <text evidence="1">Belongs to the dTDP-4-dehydrorhamnose 3,5-epimerase family.</text>
</comment>
<dbReference type="GO" id="GO:0019305">
    <property type="term" value="P:dTDP-rhamnose biosynthetic process"/>
    <property type="evidence" value="ECO:0007669"/>
    <property type="project" value="TreeGrafter"/>
</dbReference>
<dbReference type="AlphaFoldDB" id="A0A7G9RHA4"/>
<evidence type="ECO:0000256" key="4">
    <source>
        <dbReference type="SAM" id="MobiDB-lite"/>
    </source>
</evidence>
<dbReference type="SUPFAM" id="SSF51182">
    <property type="entry name" value="RmlC-like cupins"/>
    <property type="match status" value="1"/>
</dbReference>
<dbReference type="Pfam" id="PF00908">
    <property type="entry name" value="dTDP_sugar_isom"/>
    <property type="match status" value="1"/>
</dbReference>
<evidence type="ECO:0000256" key="2">
    <source>
        <dbReference type="PIRSR" id="PIRSR600888-1"/>
    </source>
</evidence>
<evidence type="ECO:0000256" key="3">
    <source>
        <dbReference type="PIRSR" id="PIRSR600888-3"/>
    </source>
</evidence>
<dbReference type="GO" id="GO:0005829">
    <property type="term" value="C:cytosol"/>
    <property type="evidence" value="ECO:0007669"/>
    <property type="project" value="TreeGrafter"/>
</dbReference>
<proteinExistence type="inferred from homology"/>
<dbReference type="KEGG" id="nmes:H9L09_10870"/>
<feature type="site" description="Participates in a stacking interaction with the thymidine ring of dTDP-4-oxo-6-deoxyglucose" evidence="3">
    <location>
        <position position="134"/>
    </location>
</feature>
<sequence length="180" mass="19398">MVVRATEIEGLMVIRMRQVEDERGTVREFYRESSWLSAGLPSLGPWLQVNLTETRRGAVRGLHAESMHKLVAIASGQAFGAYLDLRAGSPTRGNVEQLRLAPGTQVLVPQGVANGFQSLSAGGSQYLYCFDHEWVAGMAGVAISPLTAGIQWPLAIDADDRSQVSAKDQAAPPLTELPPN</sequence>
<dbReference type="GO" id="GO:0008830">
    <property type="term" value="F:dTDP-4-dehydrorhamnose 3,5-epimerase activity"/>
    <property type="evidence" value="ECO:0007669"/>
    <property type="project" value="InterPro"/>
</dbReference>
<keyword evidence="6" id="KW-1185">Reference proteome</keyword>
<accession>A0A7G9RHA4</accession>
<dbReference type="InterPro" id="IPR014710">
    <property type="entry name" value="RmlC-like_jellyroll"/>
</dbReference>
<organism evidence="5 6">
    <name type="scientific">Nocardioides mesophilus</name>
    <dbReference type="NCBI Taxonomy" id="433659"/>
    <lineage>
        <taxon>Bacteria</taxon>
        <taxon>Bacillati</taxon>
        <taxon>Actinomycetota</taxon>
        <taxon>Actinomycetes</taxon>
        <taxon>Propionibacteriales</taxon>
        <taxon>Nocardioidaceae</taxon>
        <taxon>Nocardioides</taxon>
    </lineage>
</organism>
<evidence type="ECO:0000313" key="6">
    <source>
        <dbReference type="Proteomes" id="UP000515947"/>
    </source>
</evidence>
<name>A0A7G9RHA4_9ACTN</name>
<protein>
    <submittedName>
        <fullName evidence="5">dTDP-4-dehydrorhamnose 3,5-epimerase family protein</fullName>
    </submittedName>
</protein>